<dbReference type="OrthoDB" id="5872171at2759"/>
<dbReference type="PANTHER" id="PTHR22989:SF4">
    <property type="entry name" value="METHYLTRANSFERASE FKBM DOMAIN-CONTAINING PROTEIN"/>
    <property type="match status" value="1"/>
</dbReference>
<dbReference type="AlphaFoldDB" id="A0A0B1TL84"/>
<feature type="domain" description="Methyltransferase FkbM" evidence="1">
    <location>
        <begin position="6"/>
        <end position="93"/>
    </location>
</feature>
<reference evidence="2 3" key="1">
    <citation type="submission" date="2014-03" db="EMBL/GenBank/DDBJ databases">
        <title>Draft genome of the hookworm Oesophagostomum dentatum.</title>
        <authorList>
            <person name="Mitreva M."/>
        </authorList>
    </citation>
    <scope>NUCLEOTIDE SEQUENCE [LARGE SCALE GENOMIC DNA]</scope>
    <source>
        <strain evidence="2 3">OD-Hann</strain>
    </source>
</reference>
<dbReference type="PANTHER" id="PTHR22989">
    <property type="entry name" value="UNCHARACTERIZED DUF13 C.ELEGANS"/>
    <property type="match status" value="1"/>
</dbReference>
<evidence type="ECO:0000313" key="2">
    <source>
        <dbReference type="EMBL" id="KHJ98323.1"/>
    </source>
</evidence>
<gene>
    <name evidence="2" type="ORF">OESDEN_01695</name>
</gene>
<evidence type="ECO:0000259" key="1">
    <source>
        <dbReference type="Pfam" id="PF05050"/>
    </source>
</evidence>
<accession>A0A0B1TL84</accession>
<protein>
    <recommendedName>
        <fullName evidence="1">Methyltransferase FkbM domain-containing protein</fullName>
    </recommendedName>
</protein>
<keyword evidence="3" id="KW-1185">Reference proteome</keyword>
<dbReference type="EMBL" id="KN549327">
    <property type="protein sequence ID" value="KHJ98323.1"/>
    <property type="molecule type" value="Genomic_DNA"/>
</dbReference>
<dbReference type="Pfam" id="PF05050">
    <property type="entry name" value="Methyltransf_21"/>
    <property type="match status" value="1"/>
</dbReference>
<evidence type="ECO:0000313" key="3">
    <source>
        <dbReference type="Proteomes" id="UP000053660"/>
    </source>
</evidence>
<name>A0A0B1TL84_OESDE</name>
<dbReference type="Proteomes" id="UP000053660">
    <property type="component" value="Unassembled WGS sequence"/>
</dbReference>
<dbReference type="InterPro" id="IPR006342">
    <property type="entry name" value="FkbM_mtfrase"/>
</dbReference>
<proteinExistence type="predicted"/>
<sequence>MLPFSGKYVFQTMVHIDIITFLTKLTETFFIDQFLMDNEGPEYDLLPMMGVGAEFDQNGIVVCQINAEIHHGHTKFKERFAELMRGLLKDRRYAVLVVVTTGHHRTFLINVEHKSCIDKYLKQFFI</sequence>
<organism evidence="2 3">
    <name type="scientific">Oesophagostomum dentatum</name>
    <name type="common">Nodular worm</name>
    <dbReference type="NCBI Taxonomy" id="61180"/>
    <lineage>
        <taxon>Eukaryota</taxon>
        <taxon>Metazoa</taxon>
        <taxon>Ecdysozoa</taxon>
        <taxon>Nematoda</taxon>
        <taxon>Chromadorea</taxon>
        <taxon>Rhabditida</taxon>
        <taxon>Rhabditina</taxon>
        <taxon>Rhabditomorpha</taxon>
        <taxon>Strongyloidea</taxon>
        <taxon>Strongylidae</taxon>
        <taxon>Oesophagostomum</taxon>
    </lineage>
</organism>